<keyword evidence="4" id="KW-0472">Membrane</keyword>
<evidence type="ECO:0000256" key="7">
    <source>
        <dbReference type="SAM" id="MobiDB-lite"/>
    </source>
</evidence>
<reference evidence="9 10" key="1">
    <citation type="journal article" date="2018" name="Genome Biol. Evol.">
        <title>Multiple Roots of Fruiting Body Formation in Amoebozoa.</title>
        <authorList>
            <person name="Hillmann F."/>
            <person name="Forbes G."/>
            <person name="Novohradska S."/>
            <person name="Ferling I."/>
            <person name="Riege K."/>
            <person name="Groth M."/>
            <person name="Westermann M."/>
            <person name="Marz M."/>
            <person name="Spaller T."/>
            <person name="Winckler T."/>
            <person name="Schaap P."/>
            <person name="Glockner G."/>
        </authorList>
    </citation>
    <scope>NUCLEOTIDE SEQUENCE [LARGE SCALE GENOMIC DNA]</scope>
    <source>
        <strain evidence="9 10">Jena</strain>
    </source>
</reference>
<dbReference type="SUPFAM" id="SSF64356">
    <property type="entry name" value="SNARE-like"/>
    <property type="match status" value="1"/>
</dbReference>
<dbReference type="Gene3D" id="2.60.40.1170">
    <property type="entry name" value="Mu homology domain, subdomain B"/>
    <property type="match status" value="2"/>
</dbReference>
<evidence type="ECO:0000256" key="4">
    <source>
        <dbReference type="ARBA" id="ARBA00023136"/>
    </source>
</evidence>
<dbReference type="InterPro" id="IPR043512">
    <property type="entry name" value="Mu2_C"/>
</dbReference>
<evidence type="ECO:0000256" key="5">
    <source>
        <dbReference type="ARBA" id="ARBA00023176"/>
    </source>
</evidence>
<dbReference type="InterPro" id="IPR028565">
    <property type="entry name" value="MHD"/>
</dbReference>
<feature type="compositionally biased region" description="Basic and acidic residues" evidence="7">
    <location>
        <begin position="349"/>
        <end position="366"/>
    </location>
</feature>
<organism evidence="9 10">
    <name type="scientific">Planoprotostelium fungivorum</name>
    <dbReference type="NCBI Taxonomy" id="1890364"/>
    <lineage>
        <taxon>Eukaryota</taxon>
        <taxon>Amoebozoa</taxon>
        <taxon>Evosea</taxon>
        <taxon>Variosea</taxon>
        <taxon>Cavosteliida</taxon>
        <taxon>Cavosteliaceae</taxon>
        <taxon>Planoprotostelium</taxon>
    </lineage>
</organism>
<dbReference type="InterPro" id="IPR001392">
    <property type="entry name" value="Clathrin_mu"/>
</dbReference>
<feature type="compositionally biased region" description="Acidic residues" evidence="7">
    <location>
        <begin position="336"/>
        <end position="348"/>
    </location>
</feature>
<dbReference type="Pfam" id="PF10158">
    <property type="entry name" value="LOH1CR12"/>
    <property type="match status" value="1"/>
</dbReference>
<protein>
    <submittedName>
        <fullName evidence="9">AP-2 medium chain</fullName>
    </submittedName>
</protein>
<keyword evidence="1" id="KW-0813">Transport</keyword>
<dbReference type="GO" id="GO:0030131">
    <property type="term" value="C:clathrin adaptor complex"/>
    <property type="evidence" value="ECO:0007669"/>
    <property type="project" value="InterPro"/>
</dbReference>
<dbReference type="InterPro" id="IPR050431">
    <property type="entry name" value="Adaptor_comp_med_subunit"/>
</dbReference>
<evidence type="ECO:0000259" key="8">
    <source>
        <dbReference type="PROSITE" id="PS51072"/>
    </source>
</evidence>
<sequence length="815" mass="93450">MSKEDVVKTNPIVSPTKKEEDPYHVITVREAVTKEDIEHELRELDHLTLCQPLEALNGKWGQIERKSTDGMDARPLLKICAGTQTFIRAETRRMAAVEKQLCNSMSDMELSARSALQKTTAQSYDLKSYDTQLRDLGKIHNNIEYVNNSLKSLFKHIDDLCKMLPENDRPEPLHQYLERGREKMREKTKKPSTITPGQLMQKLENTIMKIPSKLTEVGQKMSRDNSFADLLNLGREETKGRQGNLREEEEEVKPYSPLIRLPQGKTTIVRTDSLQEKVGEGETLQHEKAKIEVKAEEEKEEEKTKENKTEEEKEREEEKKEEENTEEIQGTQEEPTQQEEEREEEKEGEEEKKREEETVEEKGGEEKEIEEEGTEDPTRRATMISAILILNHRGDVLVSRNYRVDEYSRGEANAYRSQVIAAKDARTPVKIMNQTSFLHVRCENIFLVAVTRYNVNVNMVFEALYAIASILKAYFGGKLNEDSVKNHFILTYELLDEMMDWGYPQNLNLETIKPFITQKGAVKPEKLKSDKVSKVINQVTGACSWRTADIKYKKNEMYIDVIESVNLLVSLDGKRLRADVSGSIQMKVHLSGMPDCKFGLNDKLLMDKEVRSGGKPKGQGIAIDDCTFHQCVRLGKFDSDRTISFVPPDGEFELMKYRTTQNIEVPFSITPIVKEHSKTRLEVKVAVKSNFSRTMFGTQVKVIIPMPKNTAVCKIFTQTGKAKYTPEVDAIVWKIRRFPGDTKFILGAEVELSAAVSSTKKAWTRPPITMEFQVPMFTASGLHVRFLKVLEQKQNYQAIKWVRYLTQAGSYSYRI</sequence>
<dbReference type="FunFam" id="3.30.450.60:FF:000002">
    <property type="entry name" value="AP-2 complex subunit mu, putative"/>
    <property type="match status" value="1"/>
</dbReference>
<dbReference type="GO" id="GO:0006886">
    <property type="term" value="P:intracellular protein transport"/>
    <property type="evidence" value="ECO:0007669"/>
    <property type="project" value="InterPro"/>
</dbReference>
<dbReference type="EMBL" id="MDYQ01000056">
    <property type="protein sequence ID" value="PRP84767.1"/>
    <property type="molecule type" value="Genomic_DNA"/>
</dbReference>
<evidence type="ECO:0000313" key="9">
    <source>
        <dbReference type="EMBL" id="PRP84767.1"/>
    </source>
</evidence>
<feature type="region of interest" description="Disordered" evidence="7">
    <location>
        <begin position="233"/>
        <end position="254"/>
    </location>
</feature>
<proteinExistence type="predicted"/>
<feature type="region of interest" description="Disordered" evidence="7">
    <location>
        <begin position="275"/>
        <end position="379"/>
    </location>
</feature>
<evidence type="ECO:0000256" key="2">
    <source>
        <dbReference type="ARBA" id="ARBA00022583"/>
    </source>
</evidence>
<dbReference type="CDD" id="cd09251">
    <property type="entry name" value="AP-2_Mu2_Cterm"/>
    <property type="match status" value="1"/>
</dbReference>
<dbReference type="InterPro" id="IPR011012">
    <property type="entry name" value="Longin-like_dom_sf"/>
</dbReference>
<evidence type="ECO:0000256" key="6">
    <source>
        <dbReference type="ARBA" id="ARBA00037878"/>
    </source>
</evidence>
<evidence type="ECO:0000256" key="3">
    <source>
        <dbReference type="ARBA" id="ARBA00022927"/>
    </source>
</evidence>
<dbReference type="InterPro" id="IPR043532">
    <property type="entry name" value="AP2_Mu_N"/>
</dbReference>
<evidence type="ECO:0000313" key="10">
    <source>
        <dbReference type="Proteomes" id="UP000241769"/>
    </source>
</evidence>
<dbReference type="STRING" id="1890364.A0A2P6NLD8"/>
<dbReference type="GO" id="GO:0031201">
    <property type="term" value="C:SNARE complex"/>
    <property type="evidence" value="ECO:0007669"/>
    <property type="project" value="UniProtKB-ARBA"/>
</dbReference>
<dbReference type="InterPro" id="IPR036168">
    <property type="entry name" value="AP2_Mu_C_sf"/>
</dbReference>
<dbReference type="Pfam" id="PF00928">
    <property type="entry name" value="Adap_comp_sub"/>
    <property type="match status" value="1"/>
</dbReference>
<dbReference type="Proteomes" id="UP000241769">
    <property type="component" value="Unassembled WGS sequence"/>
</dbReference>
<dbReference type="PRINTS" id="PR00314">
    <property type="entry name" value="CLATHRINADPT"/>
</dbReference>
<keyword evidence="10" id="KW-1185">Reference proteome</keyword>
<name>A0A2P6NLD8_9EUKA</name>
<keyword evidence="3" id="KW-0653">Protein transport</keyword>
<dbReference type="Gene3D" id="3.30.450.60">
    <property type="match status" value="1"/>
</dbReference>
<dbReference type="AlphaFoldDB" id="A0A2P6NLD8"/>
<dbReference type="CDD" id="cd14836">
    <property type="entry name" value="AP2_Mu_N"/>
    <property type="match status" value="1"/>
</dbReference>
<feature type="domain" description="MHD" evidence="8">
    <location>
        <begin position="554"/>
        <end position="814"/>
    </location>
</feature>
<keyword evidence="5" id="KW-0168">Coated pit</keyword>
<dbReference type="GO" id="GO:0032418">
    <property type="term" value="P:lysosome localization"/>
    <property type="evidence" value="ECO:0007669"/>
    <property type="project" value="InterPro"/>
</dbReference>
<dbReference type="InterPro" id="IPR018780">
    <property type="entry name" value="TBORCS5"/>
</dbReference>
<dbReference type="GO" id="GO:0005905">
    <property type="term" value="C:clathrin-coated pit"/>
    <property type="evidence" value="ECO:0007669"/>
    <property type="project" value="UniProtKB-KW"/>
</dbReference>
<dbReference type="SUPFAM" id="SSF49447">
    <property type="entry name" value="Second domain of Mu2 adaptin subunit (ap50) of ap2 adaptor"/>
    <property type="match status" value="1"/>
</dbReference>
<dbReference type="InParanoid" id="A0A2P6NLD8"/>
<feature type="compositionally biased region" description="Basic and acidic residues" evidence="7">
    <location>
        <begin position="275"/>
        <end position="322"/>
    </location>
</feature>
<comment type="caution">
    <text evidence="9">The sequence shown here is derived from an EMBL/GenBank/DDBJ whole genome shotgun (WGS) entry which is preliminary data.</text>
</comment>
<comment type="subcellular location">
    <subcellularLocation>
        <location evidence="6">Membrane</location>
        <location evidence="6">Coated pit</location>
    </subcellularLocation>
</comment>
<keyword evidence="2" id="KW-0254">Endocytosis</keyword>
<dbReference type="FunCoup" id="A0A2P6NLD8">
    <property type="interactions" value="807"/>
</dbReference>
<dbReference type="PANTHER" id="PTHR10529">
    <property type="entry name" value="AP COMPLEX SUBUNIT MU"/>
    <property type="match status" value="1"/>
</dbReference>
<dbReference type="PROSITE" id="PS51072">
    <property type="entry name" value="MHD"/>
    <property type="match status" value="1"/>
</dbReference>
<feature type="compositionally biased region" description="Basic and acidic residues" evidence="7">
    <location>
        <begin position="234"/>
        <end position="246"/>
    </location>
</feature>
<dbReference type="GO" id="GO:0006897">
    <property type="term" value="P:endocytosis"/>
    <property type="evidence" value="ECO:0007669"/>
    <property type="project" value="UniProtKB-KW"/>
</dbReference>
<gene>
    <name evidence="9" type="ORF">PROFUN_07421</name>
</gene>
<evidence type="ECO:0000256" key="1">
    <source>
        <dbReference type="ARBA" id="ARBA00022448"/>
    </source>
</evidence>
<accession>A0A2P6NLD8</accession>
<dbReference type="OrthoDB" id="10259133at2759"/>